<name>A0A9X1X1C4_9SPHI</name>
<feature type="transmembrane region" description="Helical" evidence="2">
    <location>
        <begin position="45"/>
        <end position="64"/>
    </location>
</feature>
<reference evidence="3" key="1">
    <citation type="submission" date="2022-04" db="EMBL/GenBank/DDBJ databases">
        <title>Mucilaginibacter sp. RS28 isolated from freshwater.</title>
        <authorList>
            <person name="Ko S.-R."/>
        </authorList>
    </citation>
    <scope>NUCLEOTIDE SEQUENCE</scope>
    <source>
        <strain evidence="3">RS28</strain>
    </source>
</reference>
<proteinExistence type="predicted"/>
<accession>A0A9X1X1C4</accession>
<evidence type="ECO:0000256" key="2">
    <source>
        <dbReference type="SAM" id="Phobius"/>
    </source>
</evidence>
<dbReference type="AlphaFoldDB" id="A0A9X1X1C4"/>
<keyword evidence="2" id="KW-0812">Transmembrane</keyword>
<evidence type="ECO:0000313" key="4">
    <source>
        <dbReference type="Proteomes" id="UP001139450"/>
    </source>
</evidence>
<keyword evidence="2" id="KW-0472">Membrane</keyword>
<dbReference type="EMBL" id="JALJEJ010000002">
    <property type="protein sequence ID" value="MCJ8209437.1"/>
    <property type="molecule type" value="Genomic_DNA"/>
</dbReference>
<comment type="caution">
    <text evidence="3">The sequence shown here is derived from an EMBL/GenBank/DDBJ whole genome shotgun (WGS) entry which is preliminary data.</text>
</comment>
<keyword evidence="2" id="KW-1133">Transmembrane helix</keyword>
<evidence type="ECO:0000313" key="3">
    <source>
        <dbReference type="EMBL" id="MCJ8209437.1"/>
    </source>
</evidence>
<evidence type="ECO:0000256" key="1">
    <source>
        <dbReference type="SAM" id="MobiDB-lite"/>
    </source>
</evidence>
<organism evidence="3 4">
    <name type="scientific">Mucilaginibacter straminoryzae</name>
    <dbReference type="NCBI Taxonomy" id="2932774"/>
    <lineage>
        <taxon>Bacteria</taxon>
        <taxon>Pseudomonadati</taxon>
        <taxon>Bacteroidota</taxon>
        <taxon>Sphingobacteriia</taxon>
        <taxon>Sphingobacteriales</taxon>
        <taxon>Sphingobacteriaceae</taxon>
        <taxon>Mucilaginibacter</taxon>
    </lineage>
</organism>
<feature type="region of interest" description="Disordered" evidence="1">
    <location>
        <begin position="146"/>
        <end position="168"/>
    </location>
</feature>
<keyword evidence="4" id="KW-1185">Reference proteome</keyword>
<dbReference type="Proteomes" id="UP001139450">
    <property type="component" value="Unassembled WGS sequence"/>
</dbReference>
<sequence>MQDKDIDQLFRSKLADFEVEPSERVWKGITVEIGGAKSKRTLMPVIRIAAAVVLVSAFGLYFLVKDNKQDQYQAANHTNVHRGVKTDEENGLKNVLPQPTEQVAPEIQTQETTVAKAAEDSKSASIAYSVPVKTKSLTHAIKETKVKVQQPKTTVDQQRDDTPDQSDQQLAAVTQPAEPVKQATAVVPDEPLAPAKPEVNTADDFATSKKNVQVAQVNETKTAKQTKRHGIRSFGDLINVVVAKVDKRQDKLIEFTNTDDDEATITGVNLGLVKVKKEK</sequence>
<protein>
    <submittedName>
        <fullName evidence="3">Uncharacterized protein</fullName>
    </submittedName>
</protein>
<gene>
    <name evidence="3" type="ORF">MUY27_06930</name>
</gene>